<dbReference type="Proteomes" id="UP000291078">
    <property type="component" value="Unassembled WGS sequence"/>
</dbReference>
<protein>
    <submittedName>
        <fullName evidence="1">Uncharacterized protein</fullName>
    </submittedName>
</protein>
<proteinExistence type="predicted"/>
<comment type="caution">
    <text evidence="1">The sequence shown here is derived from an EMBL/GenBank/DDBJ whole genome shotgun (WGS) entry which is preliminary data.</text>
</comment>
<sequence>MHESGLSPFWRSENGFSFKKMNGAVLGGVCRTGARLTFKLESQSMSGHWLQEGRGADNLRRAIPRSREASKIGLRSGSEHAKLHSQFRQLSGKIGHNIHTCRASDAAFAVATIGAAACSVIRRGTFCRGGSNLGTPAGANTPMPAQSWRAWYGSGPDATNDGRFALECTGRLYGAGSRTEVSRLRCKLRGSTVNFPIRLRGGRIV</sequence>
<evidence type="ECO:0000313" key="2">
    <source>
        <dbReference type="Proteomes" id="UP000291078"/>
    </source>
</evidence>
<dbReference type="EMBL" id="SGXM01000006">
    <property type="protein sequence ID" value="RZT35433.1"/>
    <property type="molecule type" value="Genomic_DNA"/>
</dbReference>
<reference evidence="1 2" key="1">
    <citation type="journal article" date="2015" name="Stand. Genomic Sci.">
        <title>Genomic Encyclopedia of Bacterial and Archaeal Type Strains, Phase III: the genomes of soil and plant-associated and newly described type strains.</title>
        <authorList>
            <person name="Whitman W.B."/>
            <person name="Woyke T."/>
            <person name="Klenk H.P."/>
            <person name="Zhou Y."/>
            <person name="Lilburn T.G."/>
            <person name="Beck B.J."/>
            <person name="De Vos P."/>
            <person name="Vandamme P."/>
            <person name="Eisen J.A."/>
            <person name="Garrity G."/>
            <person name="Hugenholtz P."/>
            <person name="Kyrpides N.C."/>
        </authorList>
    </citation>
    <scope>NUCLEOTIDE SEQUENCE [LARGE SCALE GENOMIC DNA]</scope>
    <source>
        <strain evidence="1 2">ASC-9842</strain>
    </source>
</reference>
<name>A0A4Q7RP67_9BURK</name>
<organism evidence="1 2">
    <name type="scientific">Cupriavidus agavae</name>
    <dbReference type="NCBI Taxonomy" id="1001822"/>
    <lineage>
        <taxon>Bacteria</taxon>
        <taxon>Pseudomonadati</taxon>
        <taxon>Pseudomonadota</taxon>
        <taxon>Betaproteobacteria</taxon>
        <taxon>Burkholderiales</taxon>
        <taxon>Burkholderiaceae</taxon>
        <taxon>Cupriavidus</taxon>
    </lineage>
</organism>
<accession>A0A4Q7RP67</accession>
<gene>
    <name evidence="1" type="ORF">EV147_3869</name>
</gene>
<dbReference type="AlphaFoldDB" id="A0A4Q7RP67"/>
<keyword evidence="2" id="KW-1185">Reference proteome</keyword>
<evidence type="ECO:0000313" key="1">
    <source>
        <dbReference type="EMBL" id="RZT35433.1"/>
    </source>
</evidence>